<dbReference type="Pfam" id="PF00945">
    <property type="entry name" value="Rhabdo_ncap"/>
    <property type="match status" value="1"/>
</dbReference>
<evidence type="ECO:0000256" key="3">
    <source>
        <dbReference type="ARBA" id="ARBA00009733"/>
    </source>
</evidence>
<keyword evidence="5" id="KW-1139">Helical capsid protein</keyword>
<dbReference type="GO" id="GO:0019029">
    <property type="term" value="C:helical viral capsid"/>
    <property type="evidence" value="ECO:0007669"/>
    <property type="project" value="UniProtKB-KW"/>
</dbReference>
<proteinExistence type="inferred from homology"/>
<dbReference type="OrthoDB" id="22890at10239"/>
<comment type="similarity">
    <text evidence="3">Belongs to the vesiculovirus nucleocapsid protein family.</text>
</comment>
<keyword evidence="7" id="KW-0946">Virion</keyword>
<evidence type="ECO:0000256" key="10">
    <source>
        <dbReference type="ARBA" id="ARBA00023200"/>
    </source>
</evidence>
<reference evidence="16 17" key="1">
    <citation type="journal article" date="2015" name="PLoS Pathog.">
        <title>Evolution of genome size and complexity in the rhabdoviridae.</title>
        <authorList>
            <person name="Walker P.J."/>
            <person name="Firth C."/>
            <person name="Widen S.G."/>
            <person name="Blasdell K.R."/>
            <person name="Guzman H."/>
            <person name="Wood T.G."/>
            <person name="Paradkar P.N."/>
            <person name="Holmes E.C."/>
            <person name="Tesh R.B."/>
            <person name="Vasilakis N."/>
        </authorList>
    </citation>
    <scope>NUCLEOTIDE SEQUENCE [LARGE SCALE GENOMIC DNA]</scope>
    <source>
        <strain evidence="16 17">BeAr411391</strain>
    </source>
</reference>
<evidence type="ECO:0000256" key="13">
    <source>
        <dbReference type="ARBA" id="ARBA00049977"/>
    </source>
</evidence>
<evidence type="ECO:0000256" key="6">
    <source>
        <dbReference type="ARBA" id="ARBA00022561"/>
    </source>
</evidence>
<dbReference type="Gene3D" id="1.10.3570.10">
    <property type="entry name" value="Rhabdovirus nucleocapsid protein like domain"/>
    <property type="match status" value="1"/>
</dbReference>
<keyword evidence="8" id="KW-0694">RNA-binding</keyword>
<evidence type="ECO:0000256" key="4">
    <source>
        <dbReference type="ARBA" id="ARBA00014389"/>
    </source>
</evidence>
<name>A0A0D3R1J7_9RHAB</name>
<dbReference type="SUPFAM" id="SSF140809">
    <property type="entry name" value="Rhabdovirus nucleoprotein-like"/>
    <property type="match status" value="1"/>
</dbReference>
<dbReference type="EMBL" id="KM205015">
    <property type="protein sequence ID" value="AJR28528.1"/>
    <property type="molecule type" value="Viral_cRNA"/>
</dbReference>
<evidence type="ECO:0000256" key="8">
    <source>
        <dbReference type="ARBA" id="ARBA00022884"/>
    </source>
</evidence>
<evidence type="ECO:0000313" key="17">
    <source>
        <dbReference type="Proteomes" id="UP000232692"/>
    </source>
</evidence>
<sequence>MNSIVKKVIDDTVIQPKLPANEDPVEYPADYFKTSKQIPLYINTDKTLAELRAFVYQGLKAGNPSIIHVNSYLYLALKDIKATLERDWTSFSITIGKQGEEITIFNLVSVRPLVITVPDGRTDPDRSPNDDKWLPIYLLGLYRVGRTKLPEYRKKLMEGLEMQCKIMYPDFVPIVPEGMDFFDVWGNDSNFTKIVAAVDMFFHMFKKHERASLRYGTIVSRFKDCAALATFGHVCKVSGMSTEEVTTWVLNREVADELCQMMFPGQEIDRADSYMPYMIDFGLSQKSPYSSVKNPSFHFWGQLAALLLRSTRAKNARQPDDIEYTSLTTAGLLLAYAVGSSADISQQFYMGDEKYISDPSAGGLTSNAPPKGRNVVDWLGWFEDQGGNITPDMYSFAKRAVCSLQGLRDKTIGKYAKGEFDK</sequence>
<evidence type="ECO:0000256" key="11">
    <source>
        <dbReference type="ARBA" id="ARBA00023274"/>
    </source>
</evidence>
<comment type="subunit">
    <text evidence="14">Homomultimerizes to form the nucleocapsid. Binds to viral genomic RNA; this interaction contributes to the virion assembly. N in the nucleocapsid interacts (via C-terminus) with the P protein (via C-terminus); this interaction allows to package the L polymerase in the virion and positions the polymerase on the template, since P acts as a bridge between N and L. N(0) interacts with the P protein; this interaction prevents the uncontrolled aggregation of N(0). Interacts with the matrix protein (inner layer); this interaction contributes to the virion assembly. Interacts with the L polymerase.</text>
</comment>
<dbReference type="GO" id="GO:1990904">
    <property type="term" value="C:ribonucleoprotein complex"/>
    <property type="evidence" value="ECO:0007669"/>
    <property type="project" value="UniProtKB-KW"/>
</dbReference>
<dbReference type="InterPro" id="IPR023330">
    <property type="entry name" value="Rhabdovirus_ncapsid_N"/>
</dbReference>
<dbReference type="KEGG" id="vg:37616373"/>
<accession>A0A0D3R1J7</accession>
<keyword evidence="9 16" id="KW-0543">Viral nucleoprotein</keyword>
<keyword evidence="11" id="KW-0687">Ribonucleoprotein</keyword>
<comment type="function">
    <text evidence="13">Encapsidates the genome in a ratio of one N per nine ribonucleotides, protecting it from nucleases. The encapsidated genomic RNA is termed the NC and serves as template for transcription and replication. The nucleocapsid is bullet-shaped with the tip containing 8 turns of a conical spiral before reaching the helical cylindrical trunk. Nucleocapsid assembly is concomitant with replication, therefore viral replication depends on the intracellular concentration of free N, termed N(0). All replicative products are resistant to nucleases.</text>
</comment>
<evidence type="ECO:0000259" key="15">
    <source>
        <dbReference type="Pfam" id="PF00945"/>
    </source>
</evidence>
<protein>
    <recommendedName>
        <fullName evidence="4">Nucleoprotein</fullName>
    </recommendedName>
    <alternativeName>
        <fullName evidence="12">Nucleocapsid protein</fullName>
    </alternativeName>
</protein>
<evidence type="ECO:0000256" key="14">
    <source>
        <dbReference type="ARBA" id="ARBA00050000"/>
    </source>
</evidence>
<evidence type="ECO:0000256" key="9">
    <source>
        <dbReference type="ARBA" id="ARBA00023086"/>
    </source>
</evidence>
<evidence type="ECO:0000313" key="16">
    <source>
        <dbReference type="EMBL" id="AJR28528.1"/>
    </source>
</evidence>
<feature type="domain" description="Rhabdovirus nucleocapsid" evidence="15">
    <location>
        <begin position="11"/>
        <end position="405"/>
    </location>
</feature>
<keyword evidence="6" id="KW-0167">Capsid protein</keyword>
<dbReference type="InterPro" id="IPR000448">
    <property type="entry name" value="Rhabdo_ncapsid"/>
</dbReference>
<dbReference type="GO" id="GO:0019013">
    <property type="term" value="C:viral nucleocapsid"/>
    <property type="evidence" value="ECO:0007669"/>
    <property type="project" value="UniProtKB-KW"/>
</dbReference>
<dbReference type="GeneID" id="37616373"/>
<dbReference type="GO" id="GO:0030430">
    <property type="term" value="C:host cell cytoplasm"/>
    <property type="evidence" value="ECO:0007669"/>
    <property type="project" value="UniProtKB-SubCell"/>
</dbReference>
<evidence type="ECO:0000256" key="2">
    <source>
        <dbReference type="ARBA" id="ARBA00004328"/>
    </source>
</evidence>
<dbReference type="InterPro" id="IPR035961">
    <property type="entry name" value="Rhabdovirus_nucleoprotein-like"/>
</dbReference>
<dbReference type="GO" id="GO:0003723">
    <property type="term" value="F:RNA binding"/>
    <property type="evidence" value="ECO:0007669"/>
    <property type="project" value="UniProtKB-KW"/>
</dbReference>
<organism evidence="16 17">
    <name type="scientific">Carajas virus</name>
    <dbReference type="NCBI Taxonomy" id="239239"/>
    <lineage>
        <taxon>Viruses</taxon>
        <taxon>Riboviria</taxon>
        <taxon>Orthornavirae</taxon>
        <taxon>Negarnaviricota</taxon>
        <taxon>Haploviricotina</taxon>
        <taxon>Monjiviricetes</taxon>
        <taxon>Mononegavirales</taxon>
        <taxon>Rhabdoviridae</taxon>
        <taxon>Alpharhabdovirinae</taxon>
        <taxon>Vesiculovirus</taxon>
        <taxon>Vesiculovirus carajas</taxon>
    </lineage>
</organism>
<evidence type="ECO:0000256" key="5">
    <source>
        <dbReference type="ARBA" id="ARBA00022497"/>
    </source>
</evidence>
<evidence type="ECO:0000256" key="12">
    <source>
        <dbReference type="ARBA" id="ARBA00033344"/>
    </source>
</evidence>
<keyword evidence="17" id="KW-1185">Reference proteome</keyword>
<keyword evidence="10" id="KW-1035">Host cytoplasm</keyword>
<evidence type="ECO:0000256" key="7">
    <source>
        <dbReference type="ARBA" id="ARBA00022844"/>
    </source>
</evidence>
<dbReference type="RefSeq" id="YP_009505527.1">
    <property type="nucleotide sequence ID" value="NC_038285.1"/>
</dbReference>
<dbReference type="Gene3D" id="1.10.3610.10">
    <property type="entry name" value="Nucleoprotein"/>
    <property type="match status" value="1"/>
</dbReference>
<dbReference type="InterPro" id="IPR023331">
    <property type="entry name" value="Rhabdovirus_ncapsid_C"/>
</dbReference>
<comment type="subcellular location">
    <subcellularLocation>
        <location evidence="1">Host cytoplasm</location>
    </subcellularLocation>
    <subcellularLocation>
        <location evidence="2">Virion</location>
    </subcellularLocation>
</comment>
<evidence type="ECO:0000256" key="1">
    <source>
        <dbReference type="ARBA" id="ARBA00004192"/>
    </source>
</evidence>
<dbReference type="Proteomes" id="UP000232692">
    <property type="component" value="Segment"/>
</dbReference>